<keyword evidence="6" id="KW-1185">Reference proteome</keyword>
<keyword evidence="1" id="KW-0229">DNA integration</keyword>
<evidence type="ECO:0000313" key="5">
    <source>
        <dbReference type="EMBL" id="ANJ00827.1"/>
    </source>
</evidence>
<dbReference type="InterPro" id="IPR011010">
    <property type="entry name" value="DNA_brk_join_enz"/>
</dbReference>
<dbReference type="KEGG" id="pwu:A8O14_10180"/>
<keyword evidence="2" id="KW-0238">DNA-binding</keyword>
<dbReference type="PANTHER" id="PTHR30349:SF94">
    <property type="entry name" value="INTEGRASE_RECOMBINASE HI_1414-RELATED"/>
    <property type="match status" value="1"/>
</dbReference>
<proteinExistence type="predicted"/>
<dbReference type="InterPro" id="IPR002104">
    <property type="entry name" value="Integrase_catalytic"/>
</dbReference>
<dbReference type="InterPro" id="IPR050090">
    <property type="entry name" value="Tyrosine_recombinase_XerCD"/>
</dbReference>
<dbReference type="GO" id="GO:0003677">
    <property type="term" value="F:DNA binding"/>
    <property type="evidence" value="ECO:0007669"/>
    <property type="project" value="UniProtKB-KW"/>
</dbReference>
<dbReference type="GO" id="GO:0006310">
    <property type="term" value="P:DNA recombination"/>
    <property type="evidence" value="ECO:0007669"/>
    <property type="project" value="UniProtKB-KW"/>
</dbReference>
<feature type="domain" description="Tyr recombinase" evidence="4">
    <location>
        <begin position="99"/>
        <end position="306"/>
    </location>
</feature>
<dbReference type="SUPFAM" id="SSF56349">
    <property type="entry name" value="DNA breaking-rejoining enzymes"/>
    <property type="match status" value="1"/>
</dbReference>
<dbReference type="EMBL" id="CP015922">
    <property type="protein sequence ID" value="ANJ00827.1"/>
    <property type="molecule type" value="Genomic_DNA"/>
</dbReference>
<sequence>MARTATTPRTERKYKDYLFILEKYLIPFFGNFDVAKIDDEEVADFEAWRLAEMGKNAKQMTKKHHAMAYNRVMTLAKARGYIPLNKMIVPLDITGERGKSRPAFTVEELEQMYAYMPKWQIDVWHKQSTEIRYLCCAYVKFLVNTGVRHSTESMPLRWKHLQWHFIGSKRYLRIWVSGKTGARYLIAKNAVLEVLEELMRWHKLPFMDLNELIQAKLDRRVFTLQSGEMPHLMENIFRNLMKKSGLMKDAGGQNRTLYSLRHTYATLALADGIDIHTLAKQMGTSVVMIERHYSKLTAMMSAEKLA</sequence>
<dbReference type="Proteomes" id="UP000078463">
    <property type="component" value="Chromosome"/>
</dbReference>
<evidence type="ECO:0000259" key="4">
    <source>
        <dbReference type="PROSITE" id="PS51898"/>
    </source>
</evidence>
<accession>A0A191UIQ6</accession>
<organism evidence="5 6">
    <name type="scientific">Polynucleobacter wuianus</name>
    <dbReference type="NCBI Taxonomy" id="1743168"/>
    <lineage>
        <taxon>Bacteria</taxon>
        <taxon>Pseudomonadati</taxon>
        <taxon>Pseudomonadota</taxon>
        <taxon>Betaproteobacteria</taxon>
        <taxon>Burkholderiales</taxon>
        <taxon>Burkholderiaceae</taxon>
        <taxon>Polynucleobacter</taxon>
    </lineage>
</organism>
<evidence type="ECO:0000256" key="3">
    <source>
        <dbReference type="ARBA" id="ARBA00023172"/>
    </source>
</evidence>
<dbReference type="Gene3D" id="1.10.443.10">
    <property type="entry name" value="Intergrase catalytic core"/>
    <property type="match status" value="1"/>
</dbReference>
<keyword evidence="3" id="KW-0233">DNA recombination</keyword>
<evidence type="ECO:0000313" key="6">
    <source>
        <dbReference type="Proteomes" id="UP000078463"/>
    </source>
</evidence>
<name>A0A191UIQ6_9BURK</name>
<gene>
    <name evidence="5" type="ORF">A8O14_10180</name>
</gene>
<evidence type="ECO:0000256" key="2">
    <source>
        <dbReference type="ARBA" id="ARBA00023125"/>
    </source>
</evidence>
<dbReference type="Gene3D" id="1.10.150.130">
    <property type="match status" value="1"/>
</dbReference>
<dbReference type="GO" id="GO:0015074">
    <property type="term" value="P:DNA integration"/>
    <property type="evidence" value="ECO:0007669"/>
    <property type="project" value="UniProtKB-KW"/>
</dbReference>
<dbReference type="Pfam" id="PF00589">
    <property type="entry name" value="Phage_integrase"/>
    <property type="match status" value="1"/>
</dbReference>
<dbReference type="PROSITE" id="PS51898">
    <property type="entry name" value="TYR_RECOMBINASE"/>
    <property type="match status" value="1"/>
</dbReference>
<reference evidence="6" key="1">
    <citation type="submission" date="2016-05" db="EMBL/GenBank/DDBJ databases">
        <title>Polynucleobacter sp. QLW-P1FAT50C-4 genome.</title>
        <authorList>
            <person name="Hahn M.W."/>
        </authorList>
    </citation>
    <scope>NUCLEOTIDE SEQUENCE [LARGE SCALE GENOMIC DNA]</scope>
    <source>
        <strain evidence="6">QLW-P1FAT50C-4</strain>
    </source>
</reference>
<dbReference type="AlphaFoldDB" id="A0A191UIQ6"/>
<dbReference type="PANTHER" id="PTHR30349">
    <property type="entry name" value="PHAGE INTEGRASE-RELATED"/>
    <property type="match status" value="1"/>
</dbReference>
<dbReference type="STRING" id="1743168.A8O14_10180"/>
<evidence type="ECO:0000256" key="1">
    <source>
        <dbReference type="ARBA" id="ARBA00022908"/>
    </source>
</evidence>
<protein>
    <recommendedName>
        <fullName evidence="4">Tyr recombinase domain-containing protein</fullName>
    </recommendedName>
</protein>
<dbReference type="InterPro" id="IPR010998">
    <property type="entry name" value="Integrase_recombinase_N"/>
</dbReference>
<dbReference type="InterPro" id="IPR013762">
    <property type="entry name" value="Integrase-like_cat_sf"/>
</dbReference>